<evidence type="ECO:0000256" key="2">
    <source>
        <dbReference type="ARBA" id="ARBA00007553"/>
    </source>
</evidence>
<evidence type="ECO:0000256" key="3">
    <source>
        <dbReference type="ARBA" id="ARBA00011901"/>
    </source>
</evidence>
<evidence type="ECO:0000256" key="6">
    <source>
        <dbReference type="ARBA" id="ARBA00030881"/>
    </source>
</evidence>
<evidence type="ECO:0000256" key="5">
    <source>
        <dbReference type="ARBA" id="ARBA00023316"/>
    </source>
</evidence>
<dbReference type="PANTHER" id="PTHR30417">
    <property type="entry name" value="N-ACETYLMURAMOYL-L-ALANINE AMIDASE AMID"/>
    <property type="match status" value="1"/>
</dbReference>
<dbReference type="SUPFAM" id="SSF55846">
    <property type="entry name" value="N-acetylmuramoyl-L-alanine amidase-like"/>
    <property type="match status" value="1"/>
</dbReference>
<comment type="similarity">
    <text evidence="2">Belongs to the N-acetylmuramoyl-L-alanine amidase 2 family.</text>
</comment>
<dbReference type="GO" id="GO:0071555">
    <property type="term" value="P:cell wall organization"/>
    <property type="evidence" value="ECO:0007669"/>
    <property type="project" value="UniProtKB-KW"/>
</dbReference>
<evidence type="ECO:0000256" key="8">
    <source>
        <dbReference type="SAM" id="MobiDB-lite"/>
    </source>
</evidence>
<comment type="catalytic activity">
    <reaction evidence="1">
        <text>Hydrolyzes the link between N-acetylmuramoyl residues and L-amino acid residues in certain cell-wall glycopeptides.</text>
        <dbReference type="EC" id="3.5.1.28"/>
    </reaction>
</comment>
<keyword evidence="4" id="KW-0378">Hydrolase</keyword>
<dbReference type="Pfam" id="PF01510">
    <property type="entry name" value="Amidase_2"/>
    <property type="match status" value="1"/>
</dbReference>
<accession>A0A8B5Y759</accession>
<dbReference type="SUPFAM" id="SSF47090">
    <property type="entry name" value="PGBD-like"/>
    <property type="match status" value="1"/>
</dbReference>
<dbReference type="GO" id="GO:0009253">
    <property type="term" value="P:peptidoglycan catabolic process"/>
    <property type="evidence" value="ECO:0007669"/>
    <property type="project" value="InterPro"/>
</dbReference>
<reference evidence="10 11" key="1">
    <citation type="submission" date="2019-06" db="EMBL/GenBank/DDBJ databases">
        <title>Genome sequence analysis of &gt;100 Bacillus licheniformis strains suggests intrinsic resistance to this species.</title>
        <authorList>
            <person name="Wels M."/>
            <person name="Siezen R.J."/>
            <person name="Johansen E."/>
            <person name="Stuer-Lauridsen B."/>
            <person name="Bjerre K."/>
            <person name="Nielsen B.K.K."/>
        </authorList>
    </citation>
    <scope>NUCLEOTIDE SEQUENCE [LARGE SCALE GENOMIC DNA]</scope>
    <source>
        <strain evidence="10 11">BAC-16736</strain>
    </source>
</reference>
<feature type="domain" description="N-acetylmuramoyl-L-alanine amidase" evidence="9">
    <location>
        <begin position="14"/>
        <end position="168"/>
    </location>
</feature>
<comment type="caution">
    <text evidence="10">The sequence shown here is derived from an EMBL/GenBank/DDBJ whole genome shotgun (WGS) entry which is preliminary data.</text>
</comment>
<dbReference type="AlphaFoldDB" id="A0A8B5Y759"/>
<dbReference type="GO" id="GO:0009254">
    <property type="term" value="P:peptidoglycan turnover"/>
    <property type="evidence" value="ECO:0007669"/>
    <property type="project" value="TreeGrafter"/>
</dbReference>
<dbReference type="RefSeq" id="WP_145689724.1">
    <property type="nucleotide sequence ID" value="NZ_CATKPH010000010.1"/>
</dbReference>
<feature type="region of interest" description="Disordered" evidence="8">
    <location>
        <begin position="174"/>
        <end position="195"/>
    </location>
</feature>
<name>A0A8B5Y759_BACLI</name>
<dbReference type="InterPro" id="IPR051206">
    <property type="entry name" value="NAMLAA_amidase_2"/>
</dbReference>
<dbReference type="InterPro" id="IPR002477">
    <property type="entry name" value="Peptidoglycan-bd-like"/>
</dbReference>
<evidence type="ECO:0000256" key="4">
    <source>
        <dbReference type="ARBA" id="ARBA00022801"/>
    </source>
</evidence>
<feature type="compositionally biased region" description="Basic and acidic residues" evidence="8">
    <location>
        <begin position="180"/>
        <end position="193"/>
    </location>
</feature>
<evidence type="ECO:0000313" key="10">
    <source>
        <dbReference type="EMBL" id="TWL22052.1"/>
    </source>
</evidence>
<evidence type="ECO:0000256" key="7">
    <source>
        <dbReference type="ARBA" id="ARBA00032390"/>
    </source>
</evidence>
<dbReference type="InterPro" id="IPR002502">
    <property type="entry name" value="Amidase_domain"/>
</dbReference>
<dbReference type="CDD" id="cd06583">
    <property type="entry name" value="PGRP"/>
    <property type="match status" value="1"/>
</dbReference>
<dbReference type="EC" id="3.5.1.28" evidence="3"/>
<protein>
    <recommendedName>
        <fullName evidence="3">N-acetylmuramoyl-L-alanine amidase</fullName>
        <ecNumber evidence="3">3.5.1.28</ecNumber>
    </recommendedName>
    <alternativeName>
        <fullName evidence="7">Autolysin</fullName>
    </alternativeName>
    <alternativeName>
        <fullName evidence="6">Cell wall hydrolase</fullName>
    </alternativeName>
</protein>
<keyword evidence="5" id="KW-0961">Cell wall biogenesis/degradation</keyword>
<evidence type="ECO:0000256" key="1">
    <source>
        <dbReference type="ARBA" id="ARBA00001561"/>
    </source>
</evidence>
<proteinExistence type="inferred from homology"/>
<dbReference type="EMBL" id="NILC01000030">
    <property type="protein sequence ID" value="TWL22052.1"/>
    <property type="molecule type" value="Genomic_DNA"/>
</dbReference>
<gene>
    <name evidence="10" type="ORF">CHCC16736_0515</name>
</gene>
<dbReference type="InterPro" id="IPR036505">
    <property type="entry name" value="Amidase/PGRP_sf"/>
</dbReference>
<dbReference type="InterPro" id="IPR036366">
    <property type="entry name" value="PGBDSf"/>
</dbReference>
<dbReference type="Pfam" id="PF01471">
    <property type="entry name" value="PG_binding_1"/>
    <property type="match status" value="1"/>
</dbReference>
<dbReference type="SMART" id="SM00644">
    <property type="entry name" value="Ami_2"/>
    <property type="match status" value="1"/>
</dbReference>
<sequence length="280" mass="31351">MVKVVKNYVKVNKYTRPGLKLSGVKGIVMHWTATPGASALNERNYFNGTCIADKRYASAHYFVDRKEAQLIIPENEVAYHAHDQNRCYVSFLKPNANTKAIGVEMCVEKNGQIHSETIQNAAEVVADLCRRYGLSTDKIVRHYDVTNKSCPAPWVRDSSQLAAFRKKVDNILGNKTKSAPKKEAPKKESEKKPAAKKYTLPTGIYKYKSPMMKGTSVRQIQEACAALYFYPDKKAKNHGIDGYYGSKTANAVKRFQMMNGLSADGIYGPKTRAKLNDLLN</sequence>
<dbReference type="Proteomes" id="UP000435910">
    <property type="component" value="Unassembled WGS sequence"/>
</dbReference>
<organism evidence="10 11">
    <name type="scientific">Bacillus licheniformis</name>
    <dbReference type="NCBI Taxonomy" id="1402"/>
    <lineage>
        <taxon>Bacteria</taxon>
        <taxon>Bacillati</taxon>
        <taxon>Bacillota</taxon>
        <taxon>Bacilli</taxon>
        <taxon>Bacillales</taxon>
        <taxon>Bacillaceae</taxon>
        <taxon>Bacillus</taxon>
    </lineage>
</organism>
<dbReference type="GO" id="GO:0008745">
    <property type="term" value="F:N-acetylmuramoyl-L-alanine amidase activity"/>
    <property type="evidence" value="ECO:0007669"/>
    <property type="project" value="UniProtKB-EC"/>
</dbReference>
<dbReference type="PANTHER" id="PTHR30417:SF1">
    <property type="entry name" value="N-ACETYLMURAMOYL-L-ALANINE AMIDASE AMID"/>
    <property type="match status" value="1"/>
</dbReference>
<dbReference type="Gene3D" id="3.40.80.10">
    <property type="entry name" value="Peptidoglycan recognition protein-like"/>
    <property type="match status" value="1"/>
</dbReference>
<dbReference type="Gene3D" id="1.10.101.10">
    <property type="entry name" value="PGBD-like superfamily/PGBD"/>
    <property type="match status" value="1"/>
</dbReference>
<dbReference type="InterPro" id="IPR036365">
    <property type="entry name" value="PGBD-like_sf"/>
</dbReference>
<evidence type="ECO:0000259" key="9">
    <source>
        <dbReference type="SMART" id="SM00644"/>
    </source>
</evidence>
<evidence type="ECO:0000313" key="11">
    <source>
        <dbReference type="Proteomes" id="UP000435910"/>
    </source>
</evidence>